<dbReference type="GO" id="GO:0032259">
    <property type="term" value="P:methylation"/>
    <property type="evidence" value="ECO:0007669"/>
    <property type="project" value="UniProtKB-KW"/>
</dbReference>
<sequence>MLTTDSTIEEYISQHIDREPDNLHRLYRRVNTELLYSRMCSGHLQGRLLKMLTRMIRPHRVLELGTYAGYSALCIAEGLADDTDRVDTIELEDELEDFIRRALDESEYGARVQLHIGDALELLPALLDENSYDMVYIDANKRHYVEYFNLLAERLPSGAFILADNTLWDGKVADAEEHHDAQTRGITAFNDLVASDVRVEKVILPLRDGLTLIYKK</sequence>
<keyword evidence="1 4" id="KW-0489">Methyltransferase</keyword>
<proteinExistence type="predicted"/>
<dbReference type="InterPro" id="IPR050362">
    <property type="entry name" value="Cation-dep_OMT"/>
</dbReference>
<dbReference type="InterPro" id="IPR029063">
    <property type="entry name" value="SAM-dependent_MTases_sf"/>
</dbReference>
<evidence type="ECO:0000256" key="3">
    <source>
        <dbReference type="ARBA" id="ARBA00022691"/>
    </source>
</evidence>
<gene>
    <name evidence="4" type="ORF">BHV79_10920</name>
</gene>
<keyword evidence="3" id="KW-0949">S-adenosyl-L-methionine</keyword>
<accession>A0A1Q6I0D5</accession>
<evidence type="ECO:0000256" key="1">
    <source>
        <dbReference type="ARBA" id="ARBA00022603"/>
    </source>
</evidence>
<protein>
    <submittedName>
        <fullName evidence="4">Methyltransferase</fullName>
    </submittedName>
</protein>
<name>A0A1Q6I0D5_BACUN</name>
<evidence type="ECO:0000313" key="5">
    <source>
        <dbReference type="Proteomes" id="UP000186549"/>
    </source>
</evidence>
<dbReference type="PANTHER" id="PTHR10509">
    <property type="entry name" value="O-METHYLTRANSFERASE-RELATED"/>
    <property type="match status" value="1"/>
</dbReference>
<dbReference type="GO" id="GO:0008171">
    <property type="term" value="F:O-methyltransferase activity"/>
    <property type="evidence" value="ECO:0007669"/>
    <property type="project" value="InterPro"/>
</dbReference>
<dbReference type="PROSITE" id="PS51682">
    <property type="entry name" value="SAM_OMT_I"/>
    <property type="match status" value="1"/>
</dbReference>
<dbReference type="CDD" id="cd02440">
    <property type="entry name" value="AdoMet_MTases"/>
    <property type="match status" value="1"/>
</dbReference>
<dbReference type="AlphaFoldDB" id="A0A1Q6I0D5"/>
<dbReference type="EMBL" id="MNQU01000235">
    <property type="protein sequence ID" value="OKZ32193.1"/>
    <property type="molecule type" value="Genomic_DNA"/>
</dbReference>
<dbReference type="Gene3D" id="3.40.50.150">
    <property type="entry name" value="Vaccinia Virus protein VP39"/>
    <property type="match status" value="1"/>
</dbReference>
<dbReference type="Pfam" id="PF01596">
    <property type="entry name" value="Methyltransf_3"/>
    <property type="match status" value="1"/>
</dbReference>
<dbReference type="GO" id="GO:0008757">
    <property type="term" value="F:S-adenosylmethionine-dependent methyltransferase activity"/>
    <property type="evidence" value="ECO:0007669"/>
    <property type="project" value="TreeGrafter"/>
</dbReference>
<keyword evidence="2 4" id="KW-0808">Transferase</keyword>
<dbReference type="InterPro" id="IPR002935">
    <property type="entry name" value="SAM_O-MeTrfase"/>
</dbReference>
<comment type="caution">
    <text evidence="4">The sequence shown here is derived from an EMBL/GenBank/DDBJ whole genome shotgun (WGS) entry which is preliminary data.</text>
</comment>
<evidence type="ECO:0000256" key="2">
    <source>
        <dbReference type="ARBA" id="ARBA00022679"/>
    </source>
</evidence>
<reference evidence="4 5" key="1">
    <citation type="journal article" date="2016" name="Nat. Biotechnol.">
        <title>Measurement of bacterial replication rates in microbial communities.</title>
        <authorList>
            <person name="Brown C.T."/>
            <person name="Olm M.R."/>
            <person name="Thomas B.C."/>
            <person name="Banfield J.F."/>
        </authorList>
    </citation>
    <scope>NUCLEOTIDE SEQUENCE [LARGE SCALE GENOMIC DNA]</scope>
    <source>
        <strain evidence="4">45_41</strain>
    </source>
</reference>
<evidence type="ECO:0000313" key="4">
    <source>
        <dbReference type="EMBL" id="OKZ32193.1"/>
    </source>
</evidence>
<organism evidence="4 5">
    <name type="scientific">Bacteroides uniformis</name>
    <dbReference type="NCBI Taxonomy" id="820"/>
    <lineage>
        <taxon>Bacteria</taxon>
        <taxon>Pseudomonadati</taxon>
        <taxon>Bacteroidota</taxon>
        <taxon>Bacteroidia</taxon>
        <taxon>Bacteroidales</taxon>
        <taxon>Bacteroidaceae</taxon>
        <taxon>Bacteroides</taxon>
    </lineage>
</organism>
<dbReference type="Proteomes" id="UP000186549">
    <property type="component" value="Unassembled WGS sequence"/>
</dbReference>
<dbReference type="SUPFAM" id="SSF53335">
    <property type="entry name" value="S-adenosyl-L-methionine-dependent methyltransferases"/>
    <property type="match status" value="1"/>
</dbReference>
<dbReference type="PANTHER" id="PTHR10509:SF14">
    <property type="entry name" value="CAFFEOYL-COA O-METHYLTRANSFERASE 3-RELATED"/>
    <property type="match status" value="1"/>
</dbReference>